<feature type="compositionally biased region" description="Low complexity" evidence="2">
    <location>
        <begin position="316"/>
        <end position="327"/>
    </location>
</feature>
<reference evidence="4 5" key="1">
    <citation type="submission" date="2017-03" db="EMBL/GenBank/DDBJ databases">
        <title>WGS assembly of Porphyra umbilicalis.</title>
        <authorList>
            <person name="Brawley S.H."/>
            <person name="Blouin N.A."/>
            <person name="Ficko-Blean E."/>
            <person name="Wheeler G.L."/>
            <person name="Lohr M."/>
            <person name="Goodson H.V."/>
            <person name="Jenkins J.W."/>
            <person name="Blaby-Haas C.E."/>
            <person name="Helliwell K.E."/>
            <person name="Chan C."/>
            <person name="Marriage T."/>
            <person name="Bhattacharya D."/>
            <person name="Klein A.S."/>
            <person name="Badis Y."/>
            <person name="Brodie J."/>
            <person name="Cao Y."/>
            <person name="Collen J."/>
            <person name="Dittami S.M."/>
            <person name="Gachon C.M."/>
            <person name="Green B.R."/>
            <person name="Karpowicz S."/>
            <person name="Kim J.W."/>
            <person name="Kudahl U."/>
            <person name="Lin S."/>
            <person name="Michel G."/>
            <person name="Mittag M."/>
            <person name="Olson B.J."/>
            <person name="Pangilinan J."/>
            <person name="Peng Y."/>
            <person name="Qiu H."/>
            <person name="Shu S."/>
            <person name="Singer J.T."/>
            <person name="Smith A.G."/>
            <person name="Sprecher B.N."/>
            <person name="Wagner V."/>
            <person name="Wang W."/>
            <person name="Wang Z.-Y."/>
            <person name="Yan J."/>
            <person name="Yarish C."/>
            <person name="Zoeuner-Riek S."/>
            <person name="Zhuang Y."/>
            <person name="Zou Y."/>
            <person name="Lindquist E.A."/>
            <person name="Grimwood J."/>
            <person name="Barry K."/>
            <person name="Rokhsar D.S."/>
            <person name="Schmutz J."/>
            <person name="Stiller J.W."/>
            <person name="Grossman A.R."/>
            <person name="Prochnik S.E."/>
        </authorList>
    </citation>
    <scope>NUCLEOTIDE SEQUENCE [LARGE SCALE GENOMIC DNA]</scope>
    <source>
        <strain evidence="4">4086291</strain>
    </source>
</reference>
<dbReference type="Gene3D" id="3.40.50.12660">
    <property type="match status" value="2"/>
</dbReference>
<evidence type="ECO:0000313" key="4">
    <source>
        <dbReference type="EMBL" id="OSX75357.1"/>
    </source>
</evidence>
<evidence type="ECO:0000256" key="1">
    <source>
        <dbReference type="ARBA" id="ARBA00009005"/>
    </source>
</evidence>
<evidence type="ECO:0000259" key="3">
    <source>
        <dbReference type="Pfam" id="PF00656"/>
    </source>
</evidence>
<feature type="compositionally biased region" description="Low complexity" evidence="2">
    <location>
        <begin position="357"/>
        <end position="367"/>
    </location>
</feature>
<evidence type="ECO:0000313" key="5">
    <source>
        <dbReference type="Proteomes" id="UP000218209"/>
    </source>
</evidence>
<feature type="domain" description="Peptidase C14 caspase" evidence="3">
    <location>
        <begin position="5"/>
        <end position="444"/>
    </location>
</feature>
<dbReference type="GO" id="GO:0005737">
    <property type="term" value="C:cytoplasm"/>
    <property type="evidence" value="ECO:0007669"/>
    <property type="project" value="TreeGrafter"/>
</dbReference>
<dbReference type="GO" id="GO:0006508">
    <property type="term" value="P:proteolysis"/>
    <property type="evidence" value="ECO:0007669"/>
    <property type="project" value="InterPro"/>
</dbReference>
<feature type="compositionally biased region" description="Gly residues" evidence="2">
    <location>
        <begin position="347"/>
        <end position="356"/>
    </location>
</feature>
<protein>
    <recommendedName>
        <fullName evidence="3">Peptidase C14 caspase domain-containing protein</fullName>
    </recommendedName>
</protein>
<dbReference type="EMBL" id="KV918906">
    <property type="protein sequence ID" value="OSX75357.1"/>
    <property type="molecule type" value="Genomic_DNA"/>
</dbReference>
<sequence length="454" mass="46116">MGGAKKAVLIGCNYPGTKASLEGCCNDVDIMSEVLQRYKGFDESDILVLKDDGSCSDEFIPTGANIRKALTKLCSEAEEDDILFIHFSGHGTQVPADDDDDDEEEDKKDEAICPTDMSLIVDDDLRAIVAAIPDGCRLTLVTDCCHSGSMLDHSEVAIEGSKDGNDTSSLLQESASLMAMLTGGTREVGGVDVKNRALPITDVASLLGQITGRSVQPGNIRSTLGEFFGGDAGRLALQYFLKSGKGSSGMSGGSGLAAMAGMMASSQGDRPSSSGGKGQALAGLASSLLGGKKPQSSSHGSSGGGSAALLDLAGSLLGGKKPQSSSHGSGGGSSGLTAAMGMMSMLSGGGSGGGGNSSHASQSTSHSLGGRISEDKGVLITGCQAHETSADVRPPGGKAFGALTNSINTVLKTNPDASYYDVVSGARTVLSQAQHSQNPCLECSEKNSRLPFIC</sequence>
<dbReference type="SMR" id="A0A1X6P3G2"/>
<dbReference type="OrthoDB" id="3223806at2759"/>
<dbReference type="GO" id="GO:0004197">
    <property type="term" value="F:cysteine-type endopeptidase activity"/>
    <property type="evidence" value="ECO:0007669"/>
    <property type="project" value="InterPro"/>
</dbReference>
<gene>
    <name evidence="4" type="ORF">BU14_0239s0012</name>
</gene>
<feature type="compositionally biased region" description="Acidic residues" evidence="2">
    <location>
        <begin position="96"/>
        <end position="107"/>
    </location>
</feature>
<feature type="compositionally biased region" description="Low complexity" evidence="2">
    <location>
        <begin position="335"/>
        <end position="346"/>
    </location>
</feature>
<dbReference type="Pfam" id="PF00656">
    <property type="entry name" value="Peptidase_C14"/>
    <property type="match status" value="1"/>
</dbReference>
<keyword evidence="5" id="KW-1185">Reference proteome</keyword>
<name>A0A1X6P3G2_PORUM</name>
<dbReference type="InterPro" id="IPR011600">
    <property type="entry name" value="Pept_C14_caspase"/>
</dbReference>
<dbReference type="PANTHER" id="PTHR48104">
    <property type="entry name" value="METACASPASE-4"/>
    <property type="match status" value="1"/>
</dbReference>
<dbReference type="Proteomes" id="UP000218209">
    <property type="component" value="Unassembled WGS sequence"/>
</dbReference>
<dbReference type="AlphaFoldDB" id="A0A1X6P3G2"/>
<proteinExistence type="inferred from homology"/>
<accession>A0A1X6P3G2</accession>
<feature type="region of interest" description="Disordered" evidence="2">
    <location>
        <begin position="90"/>
        <end position="109"/>
    </location>
</feature>
<evidence type="ECO:0000256" key="2">
    <source>
        <dbReference type="SAM" id="MobiDB-lite"/>
    </source>
</evidence>
<dbReference type="InterPro" id="IPR050452">
    <property type="entry name" value="Metacaspase"/>
</dbReference>
<feature type="region of interest" description="Disordered" evidence="2">
    <location>
        <begin position="316"/>
        <end position="370"/>
    </location>
</feature>
<dbReference type="PANTHER" id="PTHR48104:SF30">
    <property type="entry name" value="METACASPASE-1"/>
    <property type="match status" value="1"/>
</dbReference>
<comment type="similarity">
    <text evidence="1">Belongs to the peptidase C14B family.</text>
</comment>
<organism evidence="4 5">
    <name type="scientific">Porphyra umbilicalis</name>
    <name type="common">Purple laver</name>
    <name type="synonym">Red alga</name>
    <dbReference type="NCBI Taxonomy" id="2786"/>
    <lineage>
        <taxon>Eukaryota</taxon>
        <taxon>Rhodophyta</taxon>
        <taxon>Bangiophyceae</taxon>
        <taxon>Bangiales</taxon>
        <taxon>Bangiaceae</taxon>
        <taxon>Porphyra</taxon>
    </lineage>
</organism>